<evidence type="ECO:0000313" key="2">
    <source>
        <dbReference type="Proteomes" id="UP000016842"/>
    </source>
</evidence>
<gene>
    <name evidence="1" type="ORF">Q644_24405</name>
</gene>
<name>U4V4J8_9HYPH</name>
<reference evidence="1 2" key="1">
    <citation type="journal article" date="2014" name="FEMS Microbiol. Lett.">
        <title>Genome sequencing analysis reveals virulence-related gene content of Ochrobactrum intermedium strain 229E, a urease-positive strain isolated from the human gastric niche.</title>
        <authorList>
            <person name="Kulkarni G.J."/>
            <person name="Shetty S."/>
            <person name="Dharne M.S."/>
            <person name="Shouche Y.S."/>
        </authorList>
    </citation>
    <scope>NUCLEOTIDE SEQUENCE [LARGE SCALE GENOMIC DNA]</scope>
    <source>
        <strain evidence="1 2">229E</strain>
    </source>
</reference>
<accession>U4V4J8</accession>
<organism evidence="1 2">
    <name type="scientific">Brucella intermedia 229E</name>
    <dbReference type="NCBI Taxonomy" id="1337887"/>
    <lineage>
        <taxon>Bacteria</taxon>
        <taxon>Pseudomonadati</taxon>
        <taxon>Pseudomonadota</taxon>
        <taxon>Alphaproteobacteria</taxon>
        <taxon>Hyphomicrobiales</taxon>
        <taxon>Brucellaceae</taxon>
        <taxon>Brucella/Ochrobactrum group</taxon>
        <taxon>Brucella</taxon>
    </lineage>
</organism>
<dbReference type="EMBL" id="ASXJ01000226">
    <property type="protein sequence ID" value="ERM00895.1"/>
    <property type="molecule type" value="Genomic_DNA"/>
</dbReference>
<dbReference type="AlphaFoldDB" id="U4V4J8"/>
<proteinExistence type="predicted"/>
<comment type="caution">
    <text evidence="1">The sequence shown here is derived from an EMBL/GenBank/DDBJ whole genome shotgun (WGS) entry which is preliminary data.</text>
</comment>
<evidence type="ECO:0000313" key="1">
    <source>
        <dbReference type="EMBL" id="ERM00895.1"/>
    </source>
</evidence>
<dbReference type="PATRIC" id="fig|1337887.3.peg.3752"/>
<sequence>MRILLMCLDGRSQGIVRKDKWPQPPGDIVHGFSNNGANCLFIFFKAVIKFTIFFDWGGLSREIRRLSAFSRRGGAVFVWGGWKVHISNASLLIEWAGGRRDY</sequence>
<protein>
    <submittedName>
        <fullName evidence="1">Uncharacterized protein</fullName>
    </submittedName>
</protein>
<dbReference type="Proteomes" id="UP000016842">
    <property type="component" value="Unassembled WGS sequence"/>
</dbReference>